<protein>
    <recommendedName>
        <fullName evidence="11">Potassium-transporting ATPase KdpC subunit</fullName>
    </recommendedName>
    <alternativeName>
        <fullName evidence="11">ATP phosphohydrolase [potassium-transporting] C chain</fullName>
    </alternativeName>
    <alternativeName>
        <fullName evidence="11">Potassium-binding and translocating subunit C</fullName>
    </alternativeName>
    <alternativeName>
        <fullName evidence="11">Potassium-translocating ATPase C chain</fullName>
    </alternativeName>
</protein>
<dbReference type="Pfam" id="PF02669">
    <property type="entry name" value="KdpC"/>
    <property type="match status" value="1"/>
</dbReference>
<evidence type="ECO:0000313" key="12">
    <source>
        <dbReference type="EMBL" id="GGG01994.1"/>
    </source>
</evidence>
<evidence type="ECO:0000256" key="5">
    <source>
        <dbReference type="ARBA" id="ARBA00022741"/>
    </source>
</evidence>
<keyword evidence="9 11" id="KW-0406">Ion transport</keyword>
<dbReference type="GO" id="GO:0008556">
    <property type="term" value="F:P-type potassium transmembrane transporter activity"/>
    <property type="evidence" value="ECO:0007669"/>
    <property type="project" value="InterPro"/>
</dbReference>
<dbReference type="Proteomes" id="UP000636949">
    <property type="component" value="Unassembled WGS sequence"/>
</dbReference>
<keyword evidence="5 11" id="KW-0547">Nucleotide-binding</keyword>
<feature type="transmembrane region" description="Helical" evidence="11">
    <location>
        <begin position="12"/>
        <end position="35"/>
    </location>
</feature>
<dbReference type="PIRSF" id="PIRSF001296">
    <property type="entry name" value="K_ATPase_KdpC"/>
    <property type="match status" value="1"/>
</dbReference>
<dbReference type="PANTHER" id="PTHR30042">
    <property type="entry name" value="POTASSIUM-TRANSPORTING ATPASE C CHAIN"/>
    <property type="match status" value="1"/>
</dbReference>
<comment type="function">
    <text evidence="11">Part of the high-affinity ATP-driven potassium transport (or Kdp) system, which catalyzes the hydrolysis of ATP coupled with the electrogenic transport of potassium into the cytoplasm. This subunit acts as a catalytic chaperone that increases the ATP-binding affinity of the ATP-hydrolyzing subunit KdpB by the formation of a transient KdpB/KdpC/ATP ternary complex.</text>
</comment>
<gene>
    <name evidence="11 12" type="primary">kdpC</name>
    <name evidence="12" type="ORF">GCM10010995_19320</name>
</gene>
<organism evidence="12 13">
    <name type="scientific">Cysteiniphilum litorale</name>
    <dbReference type="NCBI Taxonomy" id="2056700"/>
    <lineage>
        <taxon>Bacteria</taxon>
        <taxon>Pseudomonadati</taxon>
        <taxon>Pseudomonadota</taxon>
        <taxon>Gammaproteobacteria</taxon>
        <taxon>Thiotrichales</taxon>
        <taxon>Fastidiosibacteraceae</taxon>
        <taxon>Cysteiniphilum</taxon>
    </lineage>
</organism>
<evidence type="ECO:0000256" key="11">
    <source>
        <dbReference type="HAMAP-Rule" id="MF_00276"/>
    </source>
</evidence>
<keyword evidence="8 11" id="KW-1133">Transmembrane helix</keyword>
<comment type="caution">
    <text evidence="12">The sequence shown here is derived from an EMBL/GenBank/DDBJ whole genome shotgun (WGS) entry which is preliminary data.</text>
</comment>
<evidence type="ECO:0000256" key="4">
    <source>
        <dbReference type="ARBA" id="ARBA00022692"/>
    </source>
</evidence>
<evidence type="ECO:0000256" key="7">
    <source>
        <dbReference type="ARBA" id="ARBA00022958"/>
    </source>
</evidence>
<dbReference type="NCBIfam" id="NF001454">
    <property type="entry name" value="PRK00315.1"/>
    <property type="match status" value="1"/>
</dbReference>
<keyword evidence="3 11" id="KW-0633">Potassium transport</keyword>
<evidence type="ECO:0000256" key="9">
    <source>
        <dbReference type="ARBA" id="ARBA00023065"/>
    </source>
</evidence>
<keyword evidence="4 11" id="KW-0812">Transmembrane</keyword>
<evidence type="ECO:0000256" key="10">
    <source>
        <dbReference type="ARBA" id="ARBA00023136"/>
    </source>
</evidence>
<dbReference type="GO" id="GO:0005524">
    <property type="term" value="F:ATP binding"/>
    <property type="evidence" value="ECO:0007669"/>
    <property type="project" value="UniProtKB-UniRule"/>
</dbReference>
<dbReference type="AlphaFoldDB" id="A0A8J3E9A5"/>
<dbReference type="PANTHER" id="PTHR30042:SF2">
    <property type="entry name" value="POTASSIUM-TRANSPORTING ATPASE KDPC SUBUNIT"/>
    <property type="match status" value="1"/>
</dbReference>
<evidence type="ECO:0000256" key="3">
    <source>
        <dbReference type="ARBA" id="ARBA00022538"/>
    </source>
</evidence>
<evidence type="ECO:0000256" key="8">
    <source>
        <dbReference type="ARBA" id="ARBA00022989"/>
    </source>
</evidence>
<comment type="subcellular location">
    <subcellularLocation>
        <location evidence="11">Cell membrane</location>
        <topology evidence="11">Single-pass membrane protein</topology>
    </subcellularLocation>
</comment>
<proteinExistence type="inferred from homology"/>
<evidence type="ECO:0000313" key="13">
    <source>
        <dbReference type="Proteomes" id="UP000636949"/>
    </source>
</evidence>
<keyword evidence="13" id="KW-1185">Reference proteome</keyword>
<dbReference type="EMBL" id="BMJS01000023">
    <property type="protein sequence ID" value="GGG01994.1"/>
    <property type="molecule type" value="Genomic_DNA"/>
</dbReference>
<keyword evidence="7 11" id="KW-0630">Potassium</keyword>
<dbReference type="GO" id="GO:0005886">
    <property type="term" value="C:plasma membrane"/>
    <property type="evidence" value="ECO:0007669"/>
    <property type="project" value="UniProtKB-SubCell"/>
</dbReference>
<dbReference type="HAMAP" id="MF_00276">
    <property type="entry name" value="KdpC"/>
    <property type="match status" value="1"/>
</dbReference>
<dbReference type="NCBIfam" id="TIGR00681">
    <property type="entry name" value="kdpC"/>
    <property type="match status" value="1"/>
</dbReference>
<dbReference type="InterPro" id="IPR003820">
    <property type="entry name" value="KdpC"/>
</dbReference>
<evidence type="ECO:0000256" key="1">
    <source>
        <dbReference type="ARBA" id="ARBA00022448"/>
    </source>
</evidence>
<evidence type="ECO:0000256" key="2">
    <source>
        <dbReference type="ARBA" id="ARBA00022475"/>
    </source>
</evidence>
<comment type="similarity">
    <text evidence="11">Belongs to the KdpC family.</text>
</comment>
<comment type="subunit">
    <text evidence="11">The system is composed of three essential subunits: KdpA, KdpB and KdpC.</text>
</comment>
<name>A0A8J3E9A5_9GAMM</name>
<sequence length="185" mass="20182">MFYEIRRGLIAMLFFTIILGVFYPLLMTGIGFFVAKDQAQGSLVKYDGQVVGSSLIGQNFADNLFQSRPSANNYDGLASGGTSMALNNVNLVKNVQTRIEGLQQKYGTSKVPADLVFSSGSGLDPDISLMAAKYQAPYIAKVNHLSFTKVLQLIDDNTAHHLFNPTTVNVLKLNLALQAFKQKLG</sequence>
<keyword evidence="6 11" id="KW-0067">ATP-binding</keyword>
<accession>A0A8J3E9A5</accession>
<keyword evidence="2 11" id="KW-1003">Cell membrane</keyword>
<reference evidence="12" key="2">
    <citation type="submission" date="2020-09" db="EMBL/GenBank/DDBJ databases">
        <authorList>
            <person name="Sun Q."/>
            <person name="Zhou Y."/>
        </authorList>
    </citation>
    <scope>NUCLEOTIDE SEQUENCE</scope>
    <source>
        <strain evidence="12">CGMCC 1.15758</strain>
    </source>
</reference>
<dbReference type="OrthoDB" id="9788285at2"/>
<keyword evidence="10 11" id="KW-0472">Membrane</keyword>
<keyword evidence="1 11" id="KW-0813">Transport</keyword>
<evidence type="ECO:0000256" key="6">
    <source>
        <dbReference type="ARBA" id="ARBA00022840"/>
    </source>
</evidence>
<reference evidence="12" key="1">
    <citation type="journal article" date="2014" name="Int. J. Syst. Evol. Microbiol.">
        <title>Complete genome sequence of Corynebacterium casei LMG S-19264T (=DSM 44701T), isolated from a smear-ripened cheese.</title>
        <authorList>
            <consortium name="US DOE Joint Genome Institute (JGI-PGF)"/>
            <person name="Walter F."/>
            <person name="Albersmeier A."/>
            <person name="Kalinowski J."/>
            <person name="Ruckert C."/>
        </authorList>
    </citation>
    <scope>NUCLEOTIDE SEQUENCE</scope>
    <source>
        <strain evidence="12">CGMCC 1.15758</strain>
    </source>
</reference>